<keyword evidence="1" id="KW-0732">Signal</keyword>
<feature type="chain" id="PRO_5029912455" evidence="1">
    <location>
        <begin position="23"/>
        <end position="55"/>
    </location>
</feature>
<accession>A0A7I7QLS7</accession>
<dbReference type="RefSeq" id="WP_174266767.1">
    <property type="nucleotide sequence ID" value="NZ_AP022588.1"/>
</dbReference>
<dbReference type="EMBL" id="AP022588">
    <property type="protein sequence ID" value="BBY27244.1"/>
    <property type="molecule type" value="Genomic_DNA"/>
</dbReference>
<proteinExistence type="predicted"/>
<sequence length="55" mass="5496">MNKLGFAGTIAAGFAAATFALAAPASAGIDHHTWVHDIQQQASVGSSQSTVGNGR</sequence>
<dbReference type="Proteomes" id="UP000467193">
    <property type="component" value="Chromosome"/>
</dbReference>
<organism evidence="2 3">
    <name type="scientific">Mycolicibacterium sediminis</name>
    <dbReference type="NCBI Taxonomy" id="1286180"/>
    <lineage>
        <taxon>Bacteria</taxon>
        <taxon>Bacillati</taxon>
        <taxon>Actinomycetota</taxon>
        <taxon>Actinomycetes</taxon>
        <taxon>Mycobacteriales</taxon>
        <taxon>Mycobacteriaceae</taxon>
        <taxon>Mycolicibacterium</taxon>
    </lineage>
</organism>
<gene>
    <name evidence="2" type="ORF">MSEDJ_13400</name>
</gene>
<evidence type="ECO:0000256" key="1">
    <source>
        <dbReference type="SAM" id="SignalP"/>
    </source>
</evidence>
<dbReference type="KEGG" id="msei:MSEDJ_13400"/>
<feature type="signal peptide" evidence="1">
    <location>
        <begin position="1"/>
        <end position="22"/>
    </location>
</feature>
<evidence type="ECO:0000313" key="3">
    <source>
        <dbReference type="Proteomes" id="UP000467193"/>
    </source>
</evidence>
<reference evidence="2 3" key="1">
    <citation type="journal article" date="2019" name="Emerg. Microbes Infect.">
        <title>Comprehensive subspecies identification of 175 nontuberculous mycobacteria species based on 7547 genomic profiles.</title>
        <authorList>
            <person name="Matsumoto Y."/>
            <person name="Kinjo T."/>
            <person name="Motooka D."/>
            <person name="Nabeya D."/>
            <person name="Jung N."/>
            <person name="Uechi K."/>
            <person name="Horii T."/>
            <person name="Iida T."/>
            <person name="Fujita J."/>
            <person name="Nakamura S."/>
        </authorList>
    </citation>
    <scope>NUCLEOTIDE SEQUENCE [LARGE SCALE GENOMIC DNA]</scope>
    <source>
        <strain evidence="2 3">JCM 17899</strain>
    </source>
</reference>
<evidence type="ECO:0000313" key="2">
    <source>
        <dbReference type="EMBL" id="BBY27244.1"/>
    </source>
</evidence>
<protein>
    <submittedName>
        <fullName evidence="2">Uncharacterized protein</fullName>
    </submittedName>
</protein>
<keyword evidence="3" id="KW-1185">Reference proteome</keyword>
<dbReference type="AlphaFoldDB" id="A0A7I7QLS7"/>
<name>A0A7I7QLS7_9MYCO</name>